<dbReference type="RefSeq" id="WP_121432627.1">
    <property type="nucleotide sequence ID" value="NZ_RBWU01000001.1"/>
</dbReference>
<organism evidence="1 2">
    <name type="scientific">Actinomadura pelletieri DSM 43383</name>
    <dbReference type="NCBI Taxonomy" id="1120940"/>
    <lineage>
        <taxon>Bacteria</taxon>
        <taxon>Bacillati</taxon>
        <taxon>Actinomycetota</taxon>
        <taxon>Actinomycetes</taxon>
        <taxon>Streptosporangiales</taxon>
        <taxon>Thermomonosporaceae</taxon>
        <taxon>Actinomadura</taxon>
    </lineage>
</organism>
<dbReference type="AlphaFoldDB" id="A0A495QYE5"/>
<name>A0A495QYE5_9ACTN</name>
<dbReference type="EMBL" id="RBWU01000001">
    <property type="protein sequence ID" value="RKS79044.1"/>
    <property type="molecule type" value="Genomic_DNA"/>
</dbReference>
<dbReference type="InterPro" id="IPR002110">
    <property type="entry name" value="Ankyrin_rpt"/>
</dbReference>
<reference evidence="1 2" key="1">
    <citation type="submission" date="2018-10" db="EMBL/GenBank/DDBJ databases">
        <title>Genomic Encyclopedia of Archaeal and Bacterial Type Strains, Phase II (KMG-II): from individual species to whole genera.</title>
        <authorList>
            <person name="Goeker M."/>
        </authorList>
    </citation>
    <scope>NUCLEOTIDE SEQUENCE [LARGE SCALE GENOMIC DNA]</scope>
    <source>
        <strain evidence="1 2">DSM 43383</strain>
    </source>
</reference>
<keyword evidence="2" id="KW-1185">Reference proteome</keyword>
<dbReference type="Pfam" id="PF00023">
    <property type="entry name" value="Ank"/>
    <property type="match status" value="1"/>
</dbReference>
<dbReference type="OrthoDB" id="4249493at2"/>
<dbReference type="SUPFAM" id="SSF48403">
    <property type="entry name" value="Ankyrin repeat"/>
    <property type="match status" value="1"/>
</dbReference>
<evidence type="ECO:0000313" key="2">
    <source>
        <dbReference type="Proteomes" id="UP000274601"/>
    </source>
</evidence>
<dbReference type="Proteomes" id="UP000274601">
    <property type="component" value="Unassembled WGS sequence"/>
</dbReference>
<dbReference type="InterPro" id="IPR036770">
    <property type="entry name" value="Ankyrin_rpt-contain_sf"/>
</dbReference>
<gene>
    <name evidence="1" type="ORF">BZB76_0483</name>
</gene>
<accession>A0A495QYE5</accession>
<dbReference type="Gene3D" id="1.25.40.20">
    <property type="entry name" value="Ankyrin repeat-containing domain"/>
    <property type="match status" value="1"/>
</dbReference>
<proteinExistence type="predicted"/>
<sequence length="130" mass="13598">MKQALSSADAEALSNLLRDDPAAATTPIDGKAPLLVLLKPLLGGPANAKPGMLECARLLLDAGADPSSHEAGDFEHVSALYCAISACHVELVKLLRAHGAETDQDVWEHAALSAEGSAENTPAMEIFRML</sequence>
<dbReference type="SMART" id="SM00248">
    <property type="entry name" value="ANK"/>
    <property type="match status" value="2"/>
</dbReference>
<comment type="caution">
    <text evidence="1">The sequence shown here is derived from an EMBL/GenBank/DDBJ whole genome shotgun (WGS) entry which is preliminary data.</text>
</comment>
<protein>
    <submittedName>
        <fullName evidence="1">Uncharacterized protein</fullName>
    </submittedName>
</protein>
<evidence type="ECO:0000313" key="1">
    <source>
        <dbReference type="EMBL" id="RKS79044.1"/>
    </source>
</evidence>